<feature type="region of interest" description="Disordered" evidence="1">
    <location>
        <begin position="1"/>
        <end position="25"/>
    </location>
</feature>
<reference evidence="2 3" key="1">
    <citation type="submission" date="2019-05" db="EMBL/GenBank/DDBJ databases">
        <title>Another draft genome of Portunus trituberculatus and its Hox gene families provides insights of decapod evolution.</title>
        <authorList>
            <person name="Jeong J.-H."/>
            <person name="Song I."/>
            <person name="Kim S."/>
            <person name="Choi T."/>
            <person name="Kim D."/>
            <person name="Ryu S."/>
            <person name="Kim W."/>
        </authorList>
    </citation>
    <scope>NUCLEOTIDE SEQUENCE [LARGE SCALE GENOMIC DNA]</scope>
    <source>
        <tissue evidence="2">Muscle</tissue>
    </source>
</reference>
<keyword evidence="3" id="KW-1185">Reference proteome</keyword>
<name>A0A5B7FAD0_PORTR</name>
<comment type="caution">
    <text evidence="2">The sequence shown here is derived from an EMBL/GenBank/DDBJ whole genome shotgun (WGS) entry which is preliminary data.</text>
</comment>
<dbReference type="Proteomes" id="UP000324222">
    <property type="component" value="Unassembled WGS sequence"/>
</dbReference>
<dbReference type="AlphaFoldDB" id="A0A5B7FAD0"/>
<gene>
    <name evidence="2" type="ORF">E2C01_037825</name>
</gene>
<feature type="compositionally biased region" description="Polar residues" evidence="1">
    <location>
        <begin position="1"/>
        <end position="12"/>
    </location>
</feature>
<feature type="compositionally biased region" description="Basic and acidic residues" evidence="1">
    <location>
        <begin position="14"/>
        <end position="25"/>
    </location>
</feature>
<evidence type="ECO:0000313" key="2">
    <source>
        <dbReference type="EMBL" id="MPC44161.1"/>
    </source>
</evidence>
<protein>
    <submittedName>
        <fullName evidence="2">Uncharacterized protein</fullName>
    </submittedName>
</protein>
<sequence length="66" mass="7586">MLTKFPNLSNLVPKSEHHPNETRGSEMHLQAMADSDSPGLRLTWVLFSQYLQGQYRSLESPLGEWQ</sequence>
<dbReference type="EMBL" id="VSRR010006154">
    <property type="protein sequence ID" value="MPC44161.1"/>
    <property type="molecule type" value="Genomic_DNA"/>
</dbReference>
<organism evidence="2 3">
    <name type="scientific">Portunus trituberculatus</name>
    <name type="common">Swimming crab</name>
    <name type="synonym">Neptunus trituberculatus</name>
    <dbReference type="NCBI Taxonomy" id="210409"/>
    <lineage>
        <taxon>Eukaryota</taxon>
        <taxon>Metazoa</taxon>
        <taxon>Ecdysozoa</taxon>
        <taxon>Arthropoda</taxon>
        <taxon>Crustacea</taxon>
        <taxon>Multicrustacea</taxon>
        <taxon>Malacostraca</taxon>
        <taxon>Eumalacostraca</taxon>
        <taxon>Eucarida</taxon>
        <taxon>Decapoda</taxon>
        <taxon>Pleocyemata</taxon>
        <taxon>Brachyura</taxon>
        <taxon>Eubrachyura</taxon>
        <taxon>Portunoidea</taxon>
        <taxon>Portunidae</taxon>
        <taxon>Portuninae</taxon>
        <taxon>Portunus</taxon>
    </lineage>
</organism>
<evidence type="ECO:0000313" key="3">
    <source>
        <dbReference type="Proteomes" id="UP000324222"/>
    </source>
</evidence>
<proteinExistence type="predicted"/>
<evidence type="ECO:0000256" key="1">
    <source>
        <dbReference type="SAM" id="MobiDB-lite"/>
    </source>
</evidence>
<accession>A0A5B7FAD0</accession>